<gene>
    <name evidence="3" type="ORF">AAF712_005586</name>
</gene>
<comment type="caution">
    <text evidence="3">The sequence shown here is derived from an EMBL/GenBank/DDBJ whole genome shotgun (WGS) entry which is preliminary data.</text>
</comment>
<dbReference type="EMBL" id="JBBXMP010000026">
    <property type="protein sequence ID" value="KAL0067358.1"/>
    <property type="molecule type" value="Genomic_DNA"/>
</dbReference>
<dbReference type="Gene3D" id="3.40.50.720">
    <property type="entry name" value="NAD(P)-binding Rossmann-like Domain"/>
    <property type="match status" value="1"/>
</dbReference>
<dbReference type="PANTHER" id="PTHR45033">
    <property type="match status" value="1"/>
</dbReference>
<evidence type="ECO:0000313" key="3">
    <source>
        <dbReference type="EMBL" id="KAL0067358.1"/>
    </source>
</evidence>
<dbReference type="SUPFAM" id="SSF51735">
    <property type="entry name" value="NAD(P)-binding Rossmann-fold domains"/>
    <property type="match status" value="1"/>
</dbReference>
<dbReference type="InterPro" id="IPR052711">
    <property type="entry name" value="Zinc_ADH-like"/>
</dbReference>
<proteinExistence type="predicted"/>
<dbReference type="InterPro" id="IPR011032">
    <property type="entry name" value="GroES-like_sf"/>
</dbReference>
<feature type="region of interest" description="Disordered" evidence="1">
    <location>
        <begin position="1"/>
        <end position="24"/>
    </location>
</feature>
<evidence type="ECO:0000256" key="1">
    <source>
        <dbReference type="SAM" id="MobiDB-lite"/>
    </source>
</evidence>
<dbReference type="InterPro" id="IPR036291">
    <property type="entry name" value="NAD(P)-bd_dom_sf"/>
</dbReference>
<dbReference type="SUPFAM" id="SSF50129">
    <property type="entry name" value="GroES-like"/>
    <property type="match status" value="1"/>
</dbReference>
<dbReference type="PANTHER" id="PTHR45033:SF3">
    <property type="entry name" value="DEHYDROGENASE, PUTATIVE (AFU_ORTHOLOGUE AFUA_2G13270)-RELATED"/>
    <property type="match status" value="1"/>
</dbReference>
<sequence>MSNLPKNTKAVVVQKEPSHSAPDLKHGAALTTIPIQELNEGEVLVKIAAVAFNHRDVWIRKGLYPNIGFGSVFGADGAGTYGSYSVADLPGDPDDHLLGTVVAAANPNDSLLNQRVFLSPQHGWRTGIEAPEAAMGVIGGVNWPSVGTFAEYVVVPREEVLASPSHLDDVHVAAWPLAGVTAWRATMINGLVSANQNVLITGIGGGVALTALQLCVAKGANVYVTSGSPEKIEKAKELGAKGGVSYKDSKWGKNLQALLEKTSNSGGLDVVIDSGGGDVFGALGGALKTGGRVVCYGMHATPEIKYTMRQVMRNQKLLGSTMGSIADLQKATEFLAEHKIVPVISTVLEGLERAEDGFQLLEKGGQFGKVVVKVDHSAGGARL</sequence>
<dbReference type="InterPro" id="IPR020843">
    <property type="entry name" value="ER"/>
</dbReference>
<evidence type="ECO:0000313" key="4">
    <source>
        <dbReference type="Proteomes" id="UP001437256"/>
    </source>
</evidence>
<dbReference type="InterPro" id="IPR013149">
    <property type="entry name" value="ADH-like_C"/>
</dbReference>
<dbReference type="InterPro" id="IPR013154">
    <property type="entry name" value="ADH-like_N"/>
</dbReference>
<feature type="domain" description="Enoyl reductase (ER)" evidence="2">
    <location>
        <begin position="27"/>
        <end position="372"/>
    </location>
</feature>
<evidence type="ECO:0000259" key="2">
    <source>
        <dbReference type="SMART" id="SM00829"/>
    </source>
</evidence>
<accession>A0ABR3A151</accession>
<dbReference type="Gene3D" id="3.90.180.10">
    <property type="entry name" value="Medium-chain alcohol dehydrogenases, catalytic domain"/>
    <property type="match status" value="1"/>
</dbReference>
<dbReference type="Pfam" id="PF00107">
    <property type="entry name" value="ADH_zinc_N"/>
    <property type="match status" value="1"/>
</dbReference>
<dbReference type="Pfam" id="PF08240">
    <property type="entry name" value="ADH_N"/>
    <property type="match status" value="1"/>
</dbReference>
<name>A0ABR3A151_9AGAR</name>
<reference evidence="3 4" key="1">
    <citation type="submission" date="2024-05" db="EMBL/GenBank/DDBJ databases">
        <title>A draft genome resource for the thread blight pathogen Marasmius tenuissimus strain MS-2.</title>
        <authorList>
            <person name="Yulfo-Soto G.E."/>
            <person name="Baruah I.K."/>
            <person name="Amoako-Attah I."/>
            <person name="Bukari Y."/>
            <person name="Meinhardt L.W."/>
            <person name="Bailey B.A."/>
            <person name="Cohen S.P."/>
        </authorList>
    </citation>
    <scope>NUCLEOTIDE SEQUENCE [LARGE SCALE GENOMIC DNA]</scope>
    <source>
        <strain evidence="3 4">MS-2</strain>
    </source>
</reference>
<keyword evidence="4" id="KW-1185">Reference proteome</keyword>
<protein>
    <recommendedName>
        <fullName evidence="2">Enoyl reductase (ER) domain-containing protein</fullName>
    </recommendedName>
</protein>
<dbReference type="Proteomes" id="UP001437256">
    <property type="component" value="Unassembled WGS sequence"/>
</dbReference>
<organism evidence="3 4">
    <name type="scientific">Marasmius tenuissimus</name>
    <dbReference type="NCBI Taxonomy" id="585030"/>
    <lineage>
        <taxon>Eukaryota</taxon>
        <taxon>Fungi</taxon>
        <taxon>Dikarya</taxon>
        <taxon>Basidiomycota</taxon>
        <taxon>Agaricomycotina</taxon>
        <taxon>Agaricomycetes</taxon>
        <taxon>Agaricomycetidae</taxon>
        <taxon>Agaricales</taxon>
        <taxon>Marasmiineae</taxon>
        <taxon>Marasmiaceae</taxon>
        <taxon>Marasmius</taxon>
    </lineage>
</organism>
<dbReference type="SMART" id="SM00829">
    <property type="entry name" value="PKS_ER"/>
    <property type="match status" value="1"/>
</dbReference>